<evidence type="ECO:0000313" key="10">
    <source>
        <dbReference type="Proteomes" id="UP001448614"/>
    </source>
</evidence>
<dbReference type="SUPFAM" id="SSF47203">
    <property type="entry name" value="Acyl-CoA dehydrogenase C-terminal domain-like"/>
    <property type="match status" value="1"/>
</dbReference>
<sequence>MMGDYSGDTSAGSAGAPAGGNIRGAGGTAGSAGGVSPSSVADLPTADFFDFESLLSVQEQRKLNELRAFLASEIAPYAGQWWEKAEFPEHILPKLAALRLSAPAQRGYTHLFAGLVIAEMTRVDTSIATFFMVHHDLFVESLYDFGSDSQQDRYLDDASNLRTTGAFALTEPNHGSDVAGGMETTARRIRQATSDGGDYWVLNGAKRWIGNGTFCDYMLVWAKDEADGAVRAFIVDATLPGITRSRIENKIALRTVQNADIRFVDVQVAEADRFAGISSFSDTNHLLRGSRIMVAWQAVGQQLAAFDVARQYAVERMQFGKPLAKFQLIQQHLVDMLGNAVASMGMMVRIAQLQEDISTDAQGVRHGGADMAQVALAKAYCSARMRESVALGRSILGGNGIVTDYRIAKIFADAEAIYTYEGSYEINSLIVGRAVTGVSAIT</sequence>
<dbReference type="InterPro" id="IPR045008">
    <property type="entry name" value="ACX4-like"/>
</dbReference>
<dbReference type="InterPro" id="IPR006091">
    <property type="entry name" value="Acyl-CoA_Oxase/DH_mid-dom"/>
</dbReference>
<dbReference type="EMBL" id="JBBMFV010000004">
    <property type="protein sequence ID" value="MEO3940244.1"/>
    <property type="molecule type" value="Genomic_DNA"/>
</dbReference>
<comment type="cofactor">
    <cofactor evidence="1 5">
        <name>FAD</name>
        <dbReference type="ChEBI" id="CHEBI:57692"/>
    </cofactor>
</comment>
<name>A0ABV0GP76_PAENI</name>
<evidence type="ECO:0000259" key="8">
    <source>
        <dbReference type="Pfam" id="PF02771"/>
    </source>
</evidence>
<dbReference type="Gene3D" id="2.40.110.10">
    <property type="entry name" value="Butyryl-CoA Dehydrogenase, subunit A, domain 2"/>
    <property type="match status" value="1"/>
</dbReference>
<accession>A0ABV0GP76</accession>
<feature type="domain" description="Acyl-CoA dehydrogenase/oxidase N-terminal" evidence="8">
    <location>
        <begin position="64"/>
        <end position="157"/>
    </location>
</feature>
<dbReference type="PANTHER" id="PTHR43188">
    <property type="entry name" value="ACYL-COENZYME A OXIDASE"/>
    <property type="match status" value="1"/>
</dbReference>
<keyword evidence="3 5" id="KW-0285">Flavoprotein</keyword>
<dbReference type="RefSeq" id="WP_238324927.1">
    <property type="nucleotide sequence ID" value="NZ_JBBMFV010000004.1"/>
</dbReference>
<dbReference type="InterPro" id="IPR013786">
    <property type="entry name" value="AcylCoA_DH/ox_N"/>
</dbReference>
<evidence type="ECO:0000256" key="2">
    <source>
        <dbReference type="ARBA" id="ARBA00009347"/>
    </source>
</evidence>
<dbReference type="InterPro" id="IPR036250">
    <property type="entry name" value="AcylCo_DH-like_C"/>
</dbReference>
<organism evidence="9 10">
    <name type="scientific">Paenarthrobacter nicotinovorans</name>
    <name type="common">Arthrobacter nicotinovorans</name>
    <dbReference type="NCBI Taxonomy" id="29320"/>
    <lineage>
        <taxon>Bacteria</taxon>
        <taxon>Bacillati</taxon>
        <taxon>Actinomycetota</taxon>
        <taxon>Actinomycetes</taxon>
        <taxon>Micrococcales</taxon>
        <taxon>Micrococcaceae</taxon>
        <taxon>Paenarthrobacter</taxon>
    </lineage>
</organism>
<dbReference type="Pfam" id="PF00441">
    <property type="entry name" value="Acyl-CoA_dh_1"/>
    <property type="match status" value="1"/>
</dbReference>
<evidence type="ECO:0000256" key="5">
    <source>
        <dbReference type="RuleBase" id="RU362125"/>
    </source>
</evidence>
<proteinExistence type="inferred from homology"/>
<keyword evidence="5" id="KW-0560">Oxidoreductase</keyword>
<evidence type="ECO:0000256" key="1">
    <source>
        <dbReference type="ARBA" id="ARBA00001974"/>
    </source>
</evidence>
<dbReference type="Pfam" id="PF02771">
    <property type="entry name" value="Acyl-CoA_dh_N"/>
    <property type="match status" value="1"/>
</dbReference>
<keyword evidence="10" id="KW-1185">Reference proteome</keyword>
<dbReference type="SUPFAM" id="SSF56645">
    <property type="entry name" value="Acyl-CoA dehydrogenase NM domain-like"/>
    <property type="match status" value="1"/>
</dbReference>
<dbReference type="InterPro" id="IPR037069">
    <property type="entry name" value="AcylCoA_DH/ox_N_sf"/>
</dbReference>
<dbReference type="Gene3D" id="1.20.140.10">
    <property type="entry name" value="Butyryl-CoA Dehydrogenase, subunit A, domain 3"/>
    <property type="match status" value="1"/>
</dbReference>
<dbReference type="Pfam" id="PF02770">
    <property type="entry name" value="Acyl-CoA_dh_M"/>
    <property type="match status" value="1"/>
</dbReference>
<keyword evidence="4 5" id="KW-0274">FAD</keyword>
<dbReference type="Proteomes" id="UP001448614">
    <property type="component" value="Unassembled WGS sequence"/>
</dbReference>
<dbReference type="InterPro" id="IPR009075">
    <property type="entry name" value="AcylCo_DH/oxidase_C"/>
</dbReference>
<comment type="caution">
    <text evidence="9">The sequence shown here is derived from an EMBL/GenBank/DDBJ whole genome shotgun (WGS) entry which is preliminary data.</text>
</comment>
<dbReference type="PANTHER" id="PTHR43188:SF1">
    <property type="entry name" value="ACYL-COA DEHYDROGENASE"/>
    <property type="match status" value="1"/>
</dbReference>
<evidence type="ECO:0000313" key="9">
    <source>
        <dbReference type="EMBL" id="MEO3940244.1"/>
    </source>
</evidence>
<evidence type="ECO:0000256" key="3">
    <source>
        <dbReference type="ARBA" id="ARBA00022630"/>
    </source>
</evidence>
<evidence type="ECO:0000259" key="6">
    <source>
        <dbReference type="Pfam" id="PF00441"/>
    </source>
</evidence>
<reference evidence="9 10" key="1">
    <citation type="journal article" date="2024" name="Appl. Microbiol. Biotechnol.">
        <title>Biosynthetic gene clusters with biotechnological applications in novel Antarctic isolates from Actinomycetota.</title>
        <authorList>
            <person name="Bruna P."/>
            <person name="Nunez-Montero K."/>
            <person name="Contreras M.J."/>
            <person name="Leal K."/>
            <person name="Garcia M."/>
            <person name="Abanto M."/>
            <person name="Barrientos L."/>
        </authorList>
    </citation>
    <scope>NUCLEOTIDE SEQUENCE [LARGE SCALE GENOMIC DNA]</scope>
    <source>
        <strain evidence="9 10">Se16.17</strain>
    </source>
</reference>
<feature type="domain" description="Acyl-CoA dehydrogenase/oxidase C-terminal" evidence="6">
    <location>
        <begin position="285"/>
        <end position="435"/>
    </location>
</feature>
<evidence type="ECO:0000256" key="4">
    <source>
        <dbReference type="ARBA" id="ARBA00022827"/>
    </source>
</evidence>
<dbReference type="InterPro" id="IPR009100">
    <property type="entry name" value="AcylCoA_DH/oxidase_NM_dom_sf"/>
</dbReference>
<comment type="similarity">
    <text evidence="2 5">Belongs to the acyl-CoA dehydrogenase family.</text>
</comment>
<evidence type="ECO:0000259" key="7">
    <source>
        <dbReference type="Pfam" id="PF02770"/>
    </source>
</evidence>
<feature type="domain" description="Acyl-CoA oxidase/dehydrogenase middle" evidence="7">
    <location>
        <begin position="166"/>
        <end position="266"/>
    </location>
</feature>
<dbReference type="InterPro" id="IPR046373">
    <property type="entry name" value="Acyl-CoA_Oxase/DH_mid-dom_sf"/>
</dbReference>
<protein>
    <submittedName>
        <fullName evidence="9">Acyl-CoA dehydrogenase family protein</fullName>
    </submittedName>
</protein>
<gene>
    <name evidence="9" type="ORF">V3C41_04095</name>
</gene>
<dbReference type="Gene3D" id="1.10.540.10">
    <property type="entry name" value="Acyl-CoA dehydrogenase/oxidase, N-terminal domain"/>
    <property type="match status" value="1"/>
</dbReference>